<proteinExistence type="predicted"/>
<feature type="compositionally biased region" description="Low complexity" evidence="1">
    <location>
        <begin position="46"/>
        <end position="66"/>
    </location>
</feature>
<evidence type="ECO:0000313" key="4">
    <source>
        <dbReference type="Proteomes" id="UP000000663"/>
    </source>
</evidence>
<reference evidence="3 4" key="1">
    <citation type="journal article" date="2006" name="Science">
        <title>Genome of rice cluster I archaea -- the key methane producers in the rice rhizosphere.</title>
        <authorList>
            <person name="Erkel C."/>
            <person name="Kube M."/>
            <person name="Reinhardt R."/>
            <person name="Liesack W."/>
        </authorList>
    </citation>
    <scope>NUCLEOTIDE SEQUENCE [LARGE SCALE GENOMIC DNA]</scope>
    <source>
        <strain evidence="4">DSM 22066 / NBRC 105507 / MRE50</strain>
    </source>
</reference>
<dbReference type="eggNOG" id="arCOG03441">
    <property type="taxonomic scope" value="Archaea"/>
</dbReference>
<gene>
    <name evidence="3" type="ORF">RRC64</name>
</gene>
<evidence type="ECO:0000256" key="1">
    <source>
        <dbReference type="SAM" id="MobiDB-lite"/>
    </source>
</evidence>
<keyword evidence="2" id="KW-0472">Membrane</keyword>
<dbReference type="AlphaFoldDB" id="Q0W199"/>
<keyword evidence="2" id="KW-0812">Transmembrane</keyword>
<sequence>MTTSSEGVSLFRALRITTVALLFVIIVALSGCTVLKEQPQQPTPAPTATSAPVPSKTPTVVPTATAVPGPATNATVEQQYKYTEMLQSGIDKYNAGIIYMDEAQRLAHNQSDWSNASSMMLKAKERMEAARADFETMGGFSINQDEVLLSEKWVQTANYSAASMEYASLAYAEMADQIATKGPGNVNPVKYNSFVRQANDYNALAMQSRNEAEALEKNLAFLLSGL</sequence>
<keyword evidence="4" id="KW-1185">Reference proteome</keyword>
<accession>Q0W199</accession>
<protein>
    <submittedName>
        <fullName evidence="3">Uncharacterized protein</fullName>
    </submittedName>
</protein>
<feature type="region of interest" description="Disordered" evidence="1">
    <location>
        <begin position="37"/>
        <end position="66"/>
    </location>
</feature>
<dbReference type="Proteomes" id="UP000000663">
    <property type="component" value="Chromosome"/>
</dbReference>
<evidence type="ECO:0000313" key="3">
    <source>
        <dbReference type="EMBL" id="CAJ37844.1"/>
    </source>
</evidence>
<name>Q0W199_METAR</name>
<organism evidence="3 4">
    <name type="scientific">Methanocella arvoryzae (strain DSM 22066 / NBRC 105507 / MRE50)</name>
    <dbReference type="NCBI Taxonomy" id="351160"/>
    <lineage>
        <taxon>Archaea</taxon>
        <taxon>Methanobacteriati</taxon>
        <taxon>Methanobacteriota</taxon>
        <taxon>Stenosarchaea group</taxon>
        <taxon>Methanomicrobia</taxon>
        <taxon>Methanocellales</taxon>
        <taxon>Methanocellaceae</taxon>
        <taxon>Methanocella</taxon>
    </lineage>
</organism>
<dbReference type="KEGG" id="rci:RRC64"/>
<feature type="transmembrane region" description="Helical" evidence="2">
    <location>
        <begin position="12"/>
        <end position="35"/>
    </location>
</feature>
<evidence type="ECO:0000256" key="2">
    <source>
        <dbReference type="SAM" id="Phobius"/>
    </source>
</evidence>
<keyword evidence="2" id="KW-1133">Transmembrane helix</keyword>
<dbReference type="EMBL" id="AM114193">
    <property type="protein sequence ID" value="CAJ37844.1"/>
    <property type="molecule type" value="Genomic_DNA"/>
</dbReference>